<proteinExistence type="predicted"/>
<dbReference type="InterPro" id="IPR048054">
    <property type="entry name" value="PecA_C"/>
</dbReference>
<dbReference type="Pfam" id="PF20729">
    <property type="entry name" value="PE-PGRS_C"/>
    <property type="match status" value="1"/>
</dbReference>
<evidence type="ECO:0000259" key="1">
    <source>
        <dbReference type="Pfam" id="PF20729"/>
    </source>
</evidence>
<feature type="domain" description="PE cleavage protein A C-terminal" evidence="1">
    <location>
        <begin position="3"/>
        <end position="274"/>
    </location>
</feature>
<dbReference type="GO" id="GO:0004190">
    <property type="term" value="F:aspartic-type endopeptidase activity"/>
    <property type="evidence" value="ECO:0007669"/>
    <property type="project" value="InterPro"/>
</dbReference>
<protein>
    <submittedName>
        <fullName evidence="2">PE family protein</fullName>
    </submittedName>
</protein>
<dbReference type="Proteomes" id="UP000038802">
    <property type="component" value="Unassembled WGS sequence"/>
</dbReference>
<gene>
    <name evidence="2" type="ORF">ERS007703_00507</name>
</gene>
<evidence type="ECO:0000313" key="2">
    <source>
        <dbReference type="EMBL" id="COV09465.1"/>
    </source>
</evidence>
<dbReference type="SUPFAM" id="SSF50630">
    <property type="entry name" value="Acid proteases"/>
    <property type="match status" value="1"/>
</dbReference>
<dbReference type="PROSITE" id="PS00141">
    <property type="entry name" value="ASP_PROTEASE"/>
    <property type="match status" value="1"/>
</dbReference>
<name>A0A0U0QMX2_MYCTX</name>
<reference evidence="3" key="1">
    <citation type="submission" date="2015-03" db="EMBL/GenBank/DDBJ databases">
        <authorList>
            <consortium name="Pathogen Informatics"/>
        </authorList>
    </citation>
    <scope>NUCLEOTIDE SEQUENCE [LARGE SCALE GENOMIC DNA]</scope>
    <source>
        <strain evidence="3">K00500041</strain>
    </source>
</reference>
<dbReference type="NCBIfam" id="NF038019">
    <property type="entry name" value="PE_process_PecA"/>
    <property type="match status" value="1"/>
</dbReference>
<evidence type="ECO:0000313" key="3">
    <source>
        <dbReference type="Proteomes" id="UP000038802"/>
    </source>
</evidence>
<dbReference type="STRING" id="115862.BBG46_13220"/>
<accession>A0A0U0QMX2</accession>
<dbReference type="AlphaFoldDB" id="A0A0U0QMX2"/>
<dbReference type="InterPro" id="IPR021109">
    <property type="entry name" value="Peptidase_aspartic_dom_sf"/>
</dbReference>
<organism evidence="2 3">
    <name type="scientific">Mycobacterium tuberculosis</name>
    <dbReference type="NCBI Taxonomy" id="1773"/>
    <lineage>
        <taxon>Bacteria</taxon>
        <taxon>Bacillati</taxon>
        <taxon>Actinomycetota</taxon>
        <taxon>Actinomycetes</taxon>
        <taxon>Mycobacteriales</taxon>
        <taxon>Mycobacteriaceae</taxon>
        <taxon>Mycobacterium</taxon>
        <taxon>Mycobacterium tuberculosis complex</taxon>
    </lineage>
</organism>
<dbReference type="InterPro" id="IPR001969">
    <property type="entry name" value="Aspartic_peptidase_AS"/>
</dbReference>
<dbReference type="GO" id="GO:0006508">
    <property type="term" value="P:proteolysis"/>
    <property type="evidence" value="ECO:0007669"/>
    <property type="project" value="InterPro"/>
</dbReference>
<dbReference type="Gene3D" id="2.40.70.10">
    <property type="entry name" value="Acid Proteases"/>
    <property type="match status" value="1"/>
</dbReference>
<sequence length="281" mass="28785">MENNFPLVNLLVNRGPTVPILLDTGSSSLVIPFWKIGWQNLGLPTGFDVVHYGNGVSIVYADVPTTVDFGGGAATTPTSVHVGPLPYPRNLDSLVLIASGGAFGPNGNGILGIGPNVGSYAVSGPGNVVTTDLPGQLNEGTLIDIPGGYMQFGPNTGTPITSVTGAPITVLNVQIGGYDPNGGYWSLPSIFDSGGNHGTLPAVILGTGQTTGYAPPGTVISISIHDNQTLLYQYTTTASNSPVVTADPRLNTGLTPFLLGPVYISNNPSGVGTVVFNYPPP</sequence>
<dbReference type="EMBL" id="CSAE01000030">
    <property type="protein sequence ID" value="COV09465.1"/>
    <property type="molecule type" value="Genomic_DNA"/>
</dbReference>